<protein>
    <submittedName>
        <fullName evidence="1">Uncharacterized protein</fullName>
    </submittedName>
</protein>
<dbReference type="AlphaFoldDB" id="A0A1W2DV45"/>
<dbReference type="RefSeq" id="WP_232367203.1">
    <property type="nucleotide sequence ID" value="NZ_FWXY01000020.1"/>
</dbReference>
<dbReference type="EMBL" id="FWXY01000020">
    <property type="protein sequence ID" value="SMD00908.1"/>
    <property type="molecule type" value="Genomic_DNA"/>
</dbReference>
<reference evidence="1 2" key="1">
    <citation type="submission" date="2017-04" db="EMBL/GenBank/DDBJ databases">
        <authorList>
            <person name="Afonso C.L."/>
            <person name="Miller P.J."/>
            <person name="Scott M.A."/>
            <person name="Spackman E."/>
            <person name="Goraichik I."/>
            <person name="Dimitrov K.M."/>
            <person name="Suarez D.L."/>
            <person name="Swayne D.E."/>
        </authorList>
    </citation>
    <scope>NUCLEOTIDE SEQUENCE [LARGE SCALE GENOMIC DNA]</scope>
    <source>
        <strain evidence="1 2">DSM 3385</strain>
    </source>
</reference>
<name>A0A1W2DV45_9BACT</name>
<dbReference type="STRING" id="1121400.SAMN02746065_12065"/>
<accession>A0A1W2DV45</accession>
<dbReference type="Proteomes" id="UP000192418">
    <property type="component" value="Unassembled WGS sequence"/>
</dbReference>
<evidence type="ECO:0000313" key="2">
    <source>
        <dbReference type="Proteomes" id="UP000192418"/>
    </source>
</evidence>
<keyword evidence="2" id="KW-1185">Reference proteome</keyword>
<gene>
    <name evidence="1" type="ORF">SAMN02746065_12065</name>
</gene>
<sequence>MSGPKSKDGGTERIFTHDRYYDMVIELYATEKKEGIMGQATMEPINIYKFAENLATFAINRDDLKTLLKATPVDDSVDMTCVEYELQILKILSVGWGISFYMTEEPLKRNLNQLFWNNIQEIAQNISQVTATATGQEVDYFAILKQRMDNYVAVMKQNTTEGTDPSWVMGPAFADACQCHDNAAVILTGTKLFTMTLGGIKEYLNAVKIEQPVTQDPTQ</sequence>
<proteinExistence type="predicted"/>
<organism evidence="1 2">
    <name type="scientific">Desulfocicer vacuolatum DSM 3385</name>
    <dbReference type="NCBI Taxonomy" id="1121400"/>
    <lineage>
        <taxon>Bacteria</taxon>
        <taxon>Pseudomonadati</taxon>
        <taxon>Thermodesulfobacteriota</taxon>
        <taxon>Desulfobacteria</taxon>
        <taxon>Desulfobacterales</taxon>
        <taxon>Desulfobacteraceae</taxon>
        <taxon>Desulfocicer</taxon>
    </lineage>
</organism>
<evidence type="ECO:0000313" key="1">
    <source>
        <dbReference type="EMBL" id="SMD00908.1"/>
    </source>
</evidence>